<name>A0AAV3PVY6_LITER</name>
<dbReference type="Proteomes" id="UP001454036">
    <property type="component" value="Unassembled WGS sequence"/>
</dbReference>
<accession>A0AAV3PVY6</accession>
<evidence type="ECO:0000313" key="1">
    <source>
        <dbReference type="EMBL" id="GAA0154092.1"/>
    </source>
</evidence>
<dbReference type="EMBL" id="BAABME010002317">
    <property type="protein sequence ID" value="GAA0154092.1"/>
    <property type="molecule type" value="Genomic_DNA"/>
</dbReference>
<comment type="caution">
    <text evidence="1">The sequence shown here is derived from an EMBL/GenBank/DDBJ whole genome shotgun (WGS) entry which is preliminary data.</text>
</comment>
<evidence type="ECO:0000313" key="2">
    <source>
        <dbReference type="Proteomes" id="UP001454036"/>
    </source>
</evidence>
<proteinExistence type="predicted"/>
<dbReference type="AlphaFoldDB" id="A0AAV3PVY6"/>
<keyword evidence="2" id="KW-1185">Reference proteome</keyword>
<gene>
    <name evidence="1" type="ORF">LIER_12173</name>
</gene>
<protein>
    <recommendedName>
        <fullName evidence="3">Transposase</fullName>
    </recommendedName>
</protein>
<sequence>MRACIVLHNMIVDDECDTYSQNWENIDFEPSNNSGSSSSGHVQSEVLPQFHVHVQGRFEPNIHARLELRDRAQHIQLKKDLIEHIRQKFGTTLDYI</sequence>
<organism evidence="1 2">
    <name type="scientific">Lithospermum erythrorhizon</name>
    <name type="common">Purple gromwell</name>
    <name type="synonym">Lithospermum officinale var. erythrorhizon</name>
    <dbReference type="NCBI Taxonomy" id="34254"/>
    <lineage>
        <taxon>Eukaryota</taxon>
        <taxon>Viridiplantae</taxon>
        <taxon>Streptophyta</taxon>
        <taxon>Embryophyta</taxon>
        <taxon>Tracheophyta</taxon>
        <taxon>Spermatophyta</taxon>
        <taxon>Magnoliopsida</taxon>
        <taxon>eudicotyledons</taxon>
        <taxon>Gunneridae</taxon>
        <taxon>Pentapetalae</taxon>
        <taxon>asterids</taxon>
        <taxon>lamiids</taxon>
        <taxon>Boraginales</taxon>
        <taxon>Boraginaceae</taxon>
        <taxon>Boraginoideae</taxon>
        <taxon>Lithospermeae</taxon>
        <taxon>Lithospermum</taxon>
    </lineage>
</organism>
<reference evidence="1 2" key="1">
    <citation type="submission" date="2024-01" db="EMBL/GenBank/DDBJ databases">
        <title>The complete chloroplast genome sequence of Lithospermum erythrorhizon: insights into the phylogenetic relationship among Boraginaceae species and the maternal lineages of purple gromwells.</title>
        <authorList>
            <person name="Okada T."/>
            <person name="Watanabe K."/>
        </authorList>
    </citation>
    <scope>NUCLEOTIDE SEQUENCE [LARGE SCALE GENOMIC DNA]</scope>
</reference>
<evidence type="ECO:0008006" key="3">
    <source>
        <dbReference type="Google" id="ProtNLM"/>
    </source>
</evidence>